<feature type="transmembrane region" description="Helical" evidence="1">
    <location>
        <begin position="50"/>
        <end position="74"/>
    </location>
</feature>
<keyword evidence="3" id="KW-0418">Kinase</keyword>
<feature type="transmembrane region" description="Helical" evidence="1">
    <location>
        <begin position="86"/>
        <end position="105"/>
    </location>
</feature>
<dbReference type="GO" id="GO:0000155">
    <property type="term" value="F:phosphorelay sensor kinase activity"/>
    <property type="evidence" value="ECO:0007669"/>
    <property type="project" value="InterPro"/>
</dbReference>
<evidence type="ECO:0000313" key="3">
    <source>
        <dbReference type="EMBL" id="MEJ8567269.1"/>
    </source>
</evidence>
<dbReference type="InterPro" id="IPR010559">
    <property type="entry name" value="Sig_transdc_His_kin_internal"/>
</dbReference>
<accession>A0AAW9R619</accession>
<dbReference type="EMBL" id="JAZHOG010000003">
    <property type="protein sequence ID" value="MEJ8567269.1"/>
    <property type="molecule type" value="Genomic_DNA"/>
</dbReference>
<dbReference type="Gene3D" id="3.30.565.10">
    <property type="entry name" value="Histidine kinase-like ATPase, C-terminal domain"/>
    <property type="match status" value="1"/>
</dbReference>
<dbReference type="PANTHER" id="PTHR34220">
    <property type="entry name" value="SENSOR HISTIDINE KINASE YPDA"/>
    <property type="match status" value="1"/>
</dbReference>
<proteinExistence type="predicted"/>
<protein>
    <submittedName>
        <fullName evidence="3">Histidine kinase</fullName>
    </submittedName>
</protein>
<keyword evidence="1" id="KW-0472">Membrane</keyword>
<dbReference type="Proteomes" id="UP001359886">
    <property type="component" value="Unassembled WGS sequence"/>
</dbReference>
<dbReference type="InterPro" id="IPR050640">
    <property type="entry name" value="Bact_2-comp_sensor_kinase"/>
</dbReference>
<reference evidence="3 4" key="1">
    <citation type="submission" date="2024-02" db="EMBL/GenBank/DDBJ databases">
        <title>A novel Wenzhouxiangellaceae bacterium, isolated from coastal sediments.</title>
        <authorList>
            <person name="Du Z.-J."/>
            <person name="Ye Y.-Q."/>
            <person name="Zhang X.-Y."/>
        </authorList>
    </citation>
    <scope>NUCLEOTIDE SEQUENCE [LARGE SCALE GENOMIC DNA]</scope>
    <source>
        <strain evidence="3 4">CH-27</strain>
    </source>
</reference>
<feature type="transmembrane region" description="Helical" evidence="1">
    <location>
        <begin position="21"/>
        <end position="44"/>
    </location>
</feature>
<keyword evidence="3" id="KW-0808">Transferase</keyword>
<feature type="transmembrane region" description="Helical" evidence="1">
    <location>
        <begin position="125"/>
        <end position="145"/>
    </location>
</feature>
<gene>
    <name evidence="3" type="ORF">V3330_06485</name>
</gene>
<dbReference type="AlphaFoldDB" id="A0AAW9R619"/>
<sequence length="352" mass="38810">MSLTRGLDSRRDAAGVYPPSFCGWRLLLAVMGITELAVLLVGFGKPGIPGLAWLGLASLYAQWLSLFCASGLCVTSGWIARLSPRGAWIGIWLLTVLLAVAFSHAAWRAAVILDLDLSLKDPGEFILETGCAVGLMALAFFRYLLMRARWRAELLAQSEARVQALQARIQPHFLFNSLNTIASLIPVDPENAETAIEDLADIFRGSMRRADEPIPLEQELQLARQYLDMERRRLGERLDVDWRVEELPGDASVLPLILQPLLENAVGHGIQPRPQGGRLTVYGRAEGDQVVVTIANPVAPPESHRGGHGIALDNISERLKLAFGSRASLVTYNNDEQFYVVLSLPYVKHTDR</sequence>
<dbReference type="SUPFAM" id="SSF55874">
    <property type="entry name" value="ATPase domain of HSP90 chaperone/DNA topoisomerase II/histidine kinase"/>
    <property type="match status" value="1"/>
</dbReference>
<evidence type="ECO:0000313" key="4">
    <source>
        <dbReference type="Proteomes" id="UP001359886"/>
    </source>
</evidence>
<name>A0AAW9R619_9GAMM</name>
<evidence type="ECO:0000256" key="1">
    <source>
        <dbReference type="SAM" id="Phobius"/>
    </source>
</evidence>
<keyword evidence="1" id="KW-1133">Transmembrane helix</keyword>
<evidence type="ECO:0000259" key="2">
    <source>
        <dbReference type="Pfam" id="PF06580"/>
    </source>
</evidence>
<keyword evidence="4" id="KW-1185">Reference proteome</keyword>
<dbReference type="PANTHER" id="PTHR34220:SF7">
    <property type="entry name" value="SENSOR HISTIDINE KINASE YPDA"/>
    <property type="match status" value="1"/>
</dbReference>
<organism evidence="3 4">
    <name type="scientific">Elongatibacter sediminis</name>
    <dbReference type="NCBI Taxonomy" id="3119006"/>
    <lineage>
        <taxon>Bacteria</taxon>
        <taxon>Pseudomonadati</taxon>
        <taxon>Pseudomonadota</taxon>
        <taxon>Gammaproteobacteria</taxon>
        <taxon>Chromatiales</taxon>
        <taxon>Wenzhouxiangellaceae</taxon>
        <taxon>Elongatibacter</taxon>
    </lineage>
</organism>
<keyword evidence="1" id="KW-0812">Transmembrane</keyword>
<dbReference type="GO" id="GO:0016020">
    <property type="term" value="C:membrane"/>
    <property type="evidence" value="ECO:0007669"/>
    <property type="project" value="InterPro"/>
</dbReference>
<feature type="domain" description="Signal transduction histidine kinase internal region" evidence="2">
    <location>
        <begin position="160"/>
        <end position="238"/>
    </location>
</feature>
<dbReference type="Pfam" id="PF06580">
    <property type="entry name" value="His_kinase"/>
    <property type="match status" value="1"/>
</dbReference>
<dbReference type="InterPro" id="IPR036890">
    <property type="entry name" value="HATPase_C_sf"/>
</dbReference>
<dbReference type="RefSeq" id="WP_354694582.1">
    <property type="nucleotide sequence ID" value="NZ_JAZHOG010000003.1"/>
</dbReference>
<comment type="caution">
    <text evidence="3">The sequence shown here is derived from an EMBL/GenBank/DDBJ whole genome shotgun (WGS) entry which is preliminary data.</text>
</comment>